<feature type="domain" description="Conserved Oligomeric Golgi complex subunit 6 C-terminal" evidence="3">
    <location>
        <begin position="257"/>
        <end position="495"/>
    </location>
</feature>
<organism evidence="4 5">
    <name type="scientific">Cyclotella atomus</name>
    <dbReference type="NCBI Taxonomy" id="382360"/>
    <lineage>
        <taxon>Eukaryota</taxon>
        <taxon>Sar</taxon>
        <taxon>Stramenopiles</taxon>
        <taxon>Ochrophyta</taxon>
        <taxon>Bacillariophyta</taxon>
        <taxon>Coscinodiscophyceae</taxon>
        <taxon>Thalassiosirophycidae</taxon>
        <taxon>Stephanodiscales</taxon>
        <taxon>Stephanodiscaceae</taxon>
        <taxon>Cyclotella</taxon>
    </lineage>
</organism>
<keyword evidence="5" id="KW-1185">Reference proteome</keyword>
<dbReference type="AlphaFoldDB" id="A0ABD3PMY5"/>
<protein>
    <recommendedName>
        <fullName evidence="3">Conserved Oligomeric Golgi complex subunit 6 C-terminal domain-containing protein</fullName>
    </recommendedName>
</protein>
<comment type="caution">
    <text evidence="4">The sequence shown here is derived from an EMBL/GenBank/DDBJ whole genome shotgun (WGS) entry which is preliminary data.</text>
</comment>
<dbReference type="PANTHER" id="PTHR21506:SF0">
    <property type="entry name" value="CONSERVED OLIGOMERIC GOLGI COMPLEX SUBUNIT 6"/>
    <property type="match status" value="1"/>
</dbReference>
<evidence type="ECO:0000313" key="5">
    <source>
        <dbReference type="Proteomes" id="UP001530400"/>
    </source>
</evidence>
<feature type="coiled-coil region" evidence="1">
    <location>
        <begin position="72"/>
        <end position="106"/>
    </location>
</feature>
<name>A0ABD3PMY5_9STRA</name>
<evidence type="ECO:0000256" key="1">
    <source>
        <dbReference type="SAM" id="Coils"/>
    </source>
</evidence>
<sequence>MSDNILSAKVARALSVRTDTPAMLSALEALAGLESDGDAAAGGDANNNKSTTPVIDPRSIRSTIEQSALLRAMAFQSQLQKLSDAATKLRERAEDVERCAEVLERRSVGGVVVVDFAEDGISASTPTVVVGGGGGEEEAWKKEQMLATKLYQAHRSYLNSTKRRIAVEAFLEKFDLSEEETRLLDTFEFQGSQEHSMAFLSALERLAVIRRELGKTFGKGGVADDSIMMDETKEEIEEEYSSSSSDIMEQRRIGTHSALRMMEQLATRQERAHERLYQFIQTHLGIGMASPARNVPTSSDAMRGGRQLSDPLMYRDGNNLLGRFIDGDDMDEAYANIVLRRALYVLRNSRERHVHALEMIASSRRTEVTRRFLLALTNGYGGMAPLEMRAHDPVGYVGDMLAFAFRSFRVEGELVKTLFVWEDDYDNRDEAGAAAAAEAKSNVEDNTDEDGDETKEENEEVSKPMNVLELLSQSMGGLARPLGTRIKQVIKSLESQRQMMEEQVEDVQGDYLMDARSKMMMESGTNDDEDVATSSMNQIVCLFTICGLLKFYSSAVQNALDKFELMKSNDDFVVGESAKNPFFTTCVESLIEASESYVASLRTYGALLSSNSSPDTTEAMLAQRLIVRIAEERVASPGFADDSSLPEINVSMKQLSLTFLVSTLVDAAIPYLKSLDDGAALKAAMTSTVKCGLESAEAEKWIDLIEEKEAELVEALVDAESEKVLAVCGLGGIRAALQQMNAVYVEGMTMSSHPGLSQADIEAAMKQFYSSLYSPPISTFEDSIKDPELRKVARSKTAKRVVDEYKSLYQAITSEKGGYADVSFLGHDPDQVNTLLSL</sequence>
<dbReference type="InterPro" id="IPR010490">
    <property type="entry name" value="COG6"/>
</dbReference>
<proteinExistence type="predicted"/>
<gene>
    <name evidence="4" type="ORF">ACHAWO_004856</name>
</gene>
<dbReference type="SMART" id="SM01087">
    <property type="entry name" value="COG6"/>
    <property type="match status" value="1"/>
</dbReference>
<accession>A0ABD3PMY5</accession>
<feature type="compositionally biased region" description="Acidic residues" evidence="2">
    <location>
        <begin position="445"/>
        <end position="459"/>
    </location>
</feature>
<evidence type="ECO:0000313" key="4">
    <source>
        <dbReference type="EMBL" id="KAL3789305.1"/>
    </source>
</evidence>
<keyword evidence="1" id="KW-0175">Coiled coil</keyword>
<feature type="domain" description="Conserved Oligomeric Golgi complex subunit 6 C-terminal" evidence="3">
    <location>
        <begin position="534"/>
        <end position="836"/>
    </location>
</feature>
<dbReference type="Proteomes" id="UP001530400">
    <property type="component" value="Unassembled WGS sequence"/>
</dbReference>
<dbReference type="InterPro" id="IPR048369">
    <property type="entry name" value="COG6_C"/>
</dbReference>
<feature type="region of interest" description="Disordered" evidence="2">
    <location>
        <begin position="431"/>
        <end position="462"/>
    </location>
</feature>
<dbReference type="Pfam" id="PF20653">
    <property type="entry name" value="COG6_C"/>
    <property type="match status" value="2"/>
</dbReference>
<evidence type="ECO:0000256" key="2">
    <source>
        <dbReference type="SAM" id="MobiDB-lite"/>
    </source>
</evidence>
<dbReference type="EMBL" id="JALLPJ020000528">
    <property type="protein sequence ID" value="KAL3789305.1"/>
    <property type="molecule type" value="Genomic_DNA"/>
</dbReference>
<evidence type="ECO:0000259" key="3">
    <source>
        <dbReference type="Pfam" id="PF20653"/>
    </source>
</evidence>
<reference evidence="4 5" key="1">
    <citation type="submission" date="2024-10" db="EMBL/GenBank/DDBJ databases">
        <title>Updated reference genomes for cyclostephanoid diatoms.</title>
        <authorList>
            <person name="Roberts W.R."/>
            <person name="Alverson A.J."/>
        </authorList>
    </citation>
    <scope>NUCLEOTIDE SEQUENCE [LARGE SCALE GENOMIC DNA]</scope>
    <source>
        <strain evidence="4 5">AJA010-31</strain>
    </source>
</reference>
<dbReference type="PANTHER" id="PTHR21506">
    <property type="entry name" value="COMPONENT OF OLIGOMERIC GOLGI COMPLEX 6"/>
    <property type="match status" value="1"/>
</dbReference>